<organism evidence="9 10">
    <name type="scientific">Filimonas lacunae</name>
    <dbReference type="NCBI Taxonomy" id="477680"/>
    <lineage>
        <taxon>Bacteria</taxon>
        <taxon>Pseudomonadati</taxon>
        <taxon>Bacteroidota</taxon>
        <taxon>Chitinophagia</taxon>
        <taxon>Chitinophagales</taxon>
        <taxon>Chitinophagaceae</taxon>
        <taxon>Filimonas</taxon>
    </lineage>
</organism>
<dbReference type="InterPro" id="IPR051913">
    <property type="entry name" value="GH2_Domain-Containing"/>
</dbReference>
<gene>
    <name evidence="9" type="ORF">SAMN05421788_105360</name>
</gene>
<dbReference type="PANTHER" id="PTHR42732">
    <property type="entry name" value="BETA-GALACTOSIDASE"/>
    <property type="match status" value="1"/>
</dbReference>
<evidence type="ECO:0000259" key="5">
    <source>
        <dbReference type="Pfam" id="PF02836"/>
    </source>
</evidence>
<dbReference type="InterPro" id="IPR021720">
    <property type="entry name" value="Malectin_dom"/>
</dbReference>
<dbReference type="InterPro" id="IPR008979">
    <property type="entry name" value="Galactose-bd-like_sf"/>
</dbReference>
<dbReference type="SUPFAM" id="SSF49303">
    <property type="entry name" value="beta-Galactosidase/glucuronidase domain"/>
    <property type="match status" value="1"/>
</dbReference>
<feature type="domain" description="Malectin" evidence="7">
    <location>
        <begin position="716"/>
        <end position="881"/>
    </location>
</feature>
<dbReference type="InterPro" id="IPR006103">
    <property type="entry name" value="Glyco_hydro_2_cat"/>
</dbReference>
<dbReference type="SUPFAM" id="SSF51445">
    <property type="entry name" value="(Trans)glycosidases"/>
    <property type="match status" value="1"/>
</dbReference>
<dbReference type="Gene3D" id="3.20.20.80">
    <property type="entry name" value="Glycosidases"/>
    <property type="match status" value="1"/>
</dbReference>
<dbReference type="InterPro" id="IPR036156">
    <property type="entry name" value="Beta-gal/glucu_dom_sf"/>
</dbReference>
<proteinExistence type="inferred from homology"/>
<dbReference type="InterPro" id="IPR032311">
    <property type="entry name" value="DUF4982"/>
</dbReference>
<dbReference type="Pfam" id="PF00703">
    <property type="entry name" value="Glyco_hydro_2"/>
    <property type="match status" value="1"/>
</dbReference>
<evidence type="ECO:0000256" key="1">
    <source>
        <dbReference type="ARBA" id="ARBA00007401"/>
    </source>
</evidence>
<accession>A0A1N7QIQ3</accession>
<dbReference type="Pfam" id="PF11721">
    <property type="entry name" value="Malectin"/>
    <property type="match status" value="1"/>
</dbReference>
<dbReference type="AlphaFoldDB" id="A0A1N7QIQ3"/>
<dbReference type="Pfam" id="PF02837">
    <property type="entry name" value="Glyco_hydro_2_N"/>
    <property type="match status" value="1"/>
</dbReference>
<dbReference type="Gene3D" id="2.60.120.430">
    <property type="entry name" value="Galactose-binding lectin"/>
    <property type="match status" value="1"/>
</dbReference>
<dbReference type="Pfam" id="PF16355">
    <property type="entry name" value="DUF4982"/>
    <property type="match status" value="1"/>
</dbReference>
<dbReference type="EMBL" id="FTOR01000005">
    <property type="protein sequence ID" value="SIT22753.1"/>
    <property type="molecule type" value="Genomic_DNA"/>
</dbReference>
<keyword evidence="10" id="KW-1185">Reference proteome</keyword>
<dbReference type="GO" id="GO:0004553">
    <property type="term" value="F:hydrolase activity, hydrolyzing O-glycosyl compounds"/>
    <property type="evidence" value="ECO:0007669"/>
    <property type="project" value="InterPro"/>
</dbReference>
<dbReference type="Gene3D" id="2.60.120.260">
    <property type="entry name" value="Galactose-binding domain-like"/>
    <property type="match status" value="2"/>
</dbReference>
<name>A0A1N7QIQ3_9BACT</name>
<dbReference type="InterPro" id="IPR017853">
    <property type="entry name" value="GH"/>
</dbReference>
<feature type="domain" description="DUF4982" evidence="8">
    <location>
        <begin position="623"/>
        <end position="680"/>
    </location>
</feature>
<keyword evidence="3" id="KW-0326">Glycosidase</keyword>
<feature type="domain" description="Glycosyl hydrolases family 2 sugar binding" evidence="6">
    <location>
        <begin position="74"/>
        <end position="185"/>
    </location>
</feature>
<keyword evidence="2 9" id="KW-0378">Hydrolase</keyword>
<evidence type="ECO:0000313" key="9">
    <source>
        <dbReference type="EMBL" id="SIT22753.1"/>
    </source>
</evidence>
<comment type="similarity">
    <text evidence="1">Belongs to the glycosyl hydrolase 2 family.</text>
</comment>
<evidence type="ECO:0000259" key="6">
    <source>
        <dbReference type="Pfam" id="PF02837"/>
    </source>
</evidence>
<evidence type="ECO:0000259" key="4">
    <source>
        <dbReference type="Pfam" id="PF00703"/>
    </source>
</evidence>
<dbReference type="PRINTS" id="PR00132">
    <property type="entry name" value="GLHYDRLASE2"/>
</dbReference>
<feature type="domain" description="Glycoside hydrolase family 2 immunoglobulin-like beta-sandwich" evidence="4">
    <location>
        <begin position="206"/>
        <end position="302"/>
    </location>
</feature>
<evidence type="ECO:0000259" key="7">
    <source>
        <dbReference type="Pfam" id="PF11721"/>
    </source>
</evidence>
<dbReference type="SUPFAM" id="SSF49785">
    <property type="entry name" value="Galactose-binding domain-like"/>
    <property type="match status" value="2"/>
</dbReference>
<dbReference type="PANTHER" id="PTHR42732:SF1">
    <property type="entry name" value="BETA-MANNOSIDASE"/>
    <property type="match status" value="1"/>
</dbReference>
<dbReference type="STRING" id="477680.SAMN05421788_105360"/>
<dbReference type="InterPro" id="IPR006101">
    <property type="entry name" value="Glyco_hydro_2"/>
</dbReference>
<dbReference type="InterPro" id="IPR006102">
    <property type="entry name" value="Ig-like_GH2"/>
</dbReference>
<evidence type="ECO:0000313" key="10">
    <source>
        <dbReference type="Proteomes" id="UP000186917"/>
    </source>
</evidence>
<dbReference type="Pfam" id="PF02836">
    <property type="entry name" value="Glyco_hydro_2_C"/>
    <property type="match status" value="1"/>
</dbReference>
<dbReference type="Gene3D" id="2.60.40.10">
    <property type="entry name" value="Immunoglobulins"/>
    <property type="match status" value="2"/>
</dbReference>
<reference evidence="10" key="1">
    <citation type="submission" date="2017-01" db="EMBL/GenBank/DDBJ databases">
        <authorList>
            <person name="Varghese N."/>
            <person name="Submissions S."/>
        </authorList>
    </citation>
    <scope>NUCLEOTIDE SEQUENCE [LARGE SCALE GENOMIC DNA]</scope>
    <source>
        <strain evidence="10">DSM 21054</strain>
    </source>
</reference>
<dbReference type="InterPro" id="IPR013783">
    <property type="entry name" value="Ig-like_fold"/>
</dbReference>
<dbReference type="InterPro" id="IPR006104">
    <property type="entry name" value="Glyco_hydro_2_N"/>
</dbReference>
<dbReference type="GO" id="GO:0005975">
    <property type="term" value="P:carbohydrate metabolic process"/>
    <property type="evidence" value="ECO:0007669"/>
    <property type="project" value="InterPro"/>
</dbReference>
<evidence type="ECO:0000256" key="3">
    <source>
        <dbReference type="ARBA" id="ARBA00023295"/>
    </source>
</evidence>
<evidence type="ECO:0000256" key="2">
    <source>
        <dbReference type="ARBA" id="ARBA00022801"/>
    </source>
</evidence>
<dbReference type="Proteomes" id="UP000186917">
    <property type="component" value="Unassembled WGS sequence"/>
</dbReference>
<protein>
    <submittedName>
        <fullName evidence="9">Glycosyl hydrolases family 2, TIM barrel domain</fullName>
    </submittedName>
</protein>
<evidence type="ECO:0000259" key="8">
    <source>
        <dbReference type="Pfam" id="PF16355"/>
    </source>
</evidence>
<feature type="domain" description="Glycoside hydrolase family 2 catalytic" evidence="5">
    <location>
        <begin position="313"/>
        <end position="456"/>
    </location>
</feature>
<sequence>MLLVAALYCSTAAAQGLRRDVLLEDGWRTTAHNSDADAWKGFEATGFKDAQWAVVSVPHTWDKYEGYRQLKHGNRHGYAWYRKTLVIDPSYAGKQLFLWFEGVNSFATVWVNGKQVGSHAGGRTSFTIDITEAAQLGKLNTIAVKADHPGFIRTLPWVCGGCSEEQGFSEGSQPMGIFRPVHLVATDAVRVEPFGIHVWSDSAIKANGVSKGNLTAEIKNYSKQSHAVTVEAVITDSVNRKVFTWQQQVQLAAGETKTVQTATQVDKTVLWCPERPYLYKATVRVIEKGVVKDALDAKFGYRYVQWLTDAAGNKQLLLNGKPVFLNGTAEYEHLLGNSHAFTATEVYARAMQVKAAGFNAFRDAHQPHNLRYQQYWDSLGILWWPQFSAHIWFDLPEFAHNFKTLMRDWIRERWNSPSIILWGLENESTLPESFARECSDIIRDMDKTASTQRLITTCNGGTGTDWNVLQNWTGTYGGDPADYGSDLMKQGLVGEYGAWRSIDMHTEGCFDQKGPLSEDRMTQLMEMKVRLADSVKAFTTGHFHWLLYSHDNPGRVQPDEGYRYIDKVGPVNNKGLFTIWGEPTDAFYMYRANFTSPATQPMVYIVSHTWPERWLTPGVKSGITVYSNCDEVELFNDMEHQVSLGKRKRGGIGSHFQWDDVPVQYNVLYAQGYVNGKPVAQDHIVLLHLPKAPHFEALYKKSVNITQPAKGYYYRYRVNCGGADYTDVNGNEWIGDQSFLDGGRGLFVSQSWGNGFDGMTGMQASQRHSFDAVVNSKDWPLFQTCRYGRDSLYYNFWAAPGRYRIELYFTEPWYGTGGGMDCSKWRVFDVAVNGKTVIKNLDIWKEAGINTVVKKVVEVNVKDKEGISISFPGVQSSQAVIAAIAIAATNEQYLVPTMIPDDTWSRPDEWRRRNWLDKGDLQYADDSVRFHYIPSYLFGDEWVQTVSRDKQRVDAAAVLRLQKPADIYLAVDKRIDSLPSWMKQYQPVADSLVSDAHGGTVFRLLKKSTRLSTGGKYDLVNMPDSLWENGKAFRDEAEMYTVIVHYPSAYEKAEKIKRPVTTYLATDAVRQGKRLDSTIKGFTGKGYIPLRETTDTAAWKITVGVGDTYELRLRYRTGSNAQEPVWLTIRQADGTLMRHDKVFFAPADTKWKTFYTTTGTNINAGVYMIQLVPVKEGALFLDKLEVQ</sequence>